<dbReference type="GO" id="GO:0003677">
    <property type="term" value="F:DNA binding"/>
    <property type="evidence" value="ECO:0007669"/>
    <property type="project" value="InterPro"/>
</dbReference>
<gene>
    <name evidence="2" type="ORF">GCM10011496_34940</name>
</gene>
<evidence type="ECO:0000313" key="3">
    <source>
        <dbReference type="Proteomes" id="UP000620596"/>
    </source>
</evidence>
<dbReference type="InterPro" id="IPR002514">
    <property type="entry name" value="Transposase_8"/>
</dbReference>
<dbReference type="InterPro" id="IPR009057">
    <property type="entry name" value="Homeodomain-like_sf"/>
</dbReference>
<keyword evidence="1" id="KW-0175">Coiled coil</keyword>
<evidence type="ECO:0000256" key="1">
    <source>
        <dbReference type="SAM" id="Coils"/>
    </source>
</evidence>
<name>A0A916SPB3_9BURK</name>
<keyword evidence="3" id="KW-1185">Reference proteome</keyword>
<feature type="coiled-coil region" evidence="1">
    <location>
        <begin position="33"/>
        <end position="60"/>
    </location>
</feature>
<comment type="caution">
    <text evidence="2">The sequence shown here is derived from an EMBL/GenBank/DDBJ whole genome shotgun (WGS) entry which is preliminary data.</text>
</comment>
<organism evidence="2 3">
    <name type="scientific">Polaromonas eurypsychrophila</name>
    <dbReference type="NCBI Taxonomy" id="1614635"/>
    <lineage>
        <taxon>Bacteria</taxon>
        <taxon>Pseudomonadati</taxon>
        <taxon>Pseudomonadota</taxon>
        <taxon>Betaproteobacteria</taxon>
        <taxon>Burkholderiales</taxon>
        <taxon>Comamonadaceae</taxon>
        <taxon>Polaromonas</taxon>
    </lineage>
</organism>
<evidence type="ECO:0008006" key="4">
    <source>
        <dbReference type="Google" id="ProtNLM"/>
    </source>
</evidence>
<dbReference type="GO" id="GO:0004803">
    <property type="term" value="F:transposase activity"/>
    <property type="evidence" value="ECO:0007669"/>
    <property type="project" value="InterPro"/>
</dbReference>
<sequence>MVEVSGRLGVSDKSLYLWVRQAKERQGAGSGEAALLKSEIARLKAELKRTSEERDILKKAAAYFAKVSG</sequence>
<proteinExistence type="predicted"/>
<reference evidence="2" key="1">
    <citation type="journal article" date="2014" name="Int. J. Syst. Evol. Microbiol.">
        <title>Complete genome sequence of Corynebacterium casei LMG S-19264T (=DSM 44701T), isolated from a smear-ripened cheese.</title>
        <authorList>
            <consortium name="US DOE Joint Genome Institute (JGI-PGF)"/>
            <person name="Walter F."/>
            <person name="Albersmeier A."/>
            <person name="Kalinowski J."/>
            <person name="Ruckert C."/>
        </authorList>
    </citation>
    <scope>NUCLEOTIDE SEQUENCE</scope>
    <source>
        <strain evidence="2">CGMCC 1.15322</strain>
    </source>
</reference>
<reference evidence="2" key="2">
    <citation type="submission" date="2020-09" db="EMBL/GenBank/DDBJ databases">
        <authorList>
            <person name="Sun Q."/>
            <person name="Zhou Y."/>
        </authorList>
    </citation>
    <scope>NUCLEOTIDE SEQUENCE</scope>
    <source>
        <strain evidence="2">CGMCC 1.15322</strain>
    </source>
</reference>
<dbReference type="EMBL" id="BMIG01000016">
    <property type="protein sequence ID" value="GGB10979.1"/>
    <property type="molecule type" value="Genomic_DNA"/>
</dbReference>
<evidence type="ECO:0000313" key="2">
    <source>
        <dbReference type="EMBL" id="GGB10979.1"/>
    </source>
</evidence>
<dbReference type="Gene3D" id="1.10.10.60">
    <property type="entry name" value="Homeodomain-like"/>
    <property type="match status" value="1"/>
</dbReference>
<dbReference type="AlphaFoldDB" id="A0A916SPB3"/>
<dbReference type="SUPFAM" id="SSF46689">
    <property type="entry name" value="Homeodomain-like"/>
    <property type="match status" value="1"/>
</dbReference>
<accession>A0A916SPB3</accession>
<dbReference type="Proteomes" id="UP000620596">
    <property type="component" value="Unassembled WGS sequence"/>
</dbReference>
<dbReference type="GO" id="GO:0006313">
    <property type="term" value="P:DNA transposition"/>
    <property type="evidence" value="ECO:0007669"/>
    <property type="project" value="InterPro"/>
</dbReference>
<protein>
    <recommendedName>
        <fullName evidence="4">Transposase</fullName>
    </recommendedName>
</protein>
<dbReference type="Pfam" id="PF01527">
    <property type="entry name" value="HTH_Tnp_1"/>
    <property type="match status" value="1"/>
</dbReference>